<reference evidence="1" key="1">
    <citation type="journal article" date="2021" name="Proc. Natl. Acad. Sci. U.S.A.">
        <title>A Catalog of Tens of Thousands of Viruses from Human Metagenomes Reveals Hidden Associations with Chronic Diseases.</title>
        <authorList>
            <person name="Tisza M.J."/>
            <person name="Buck C.B."/>
        </authorList>
    </citation>
    <scope>NUCLEOTIDE SEQUENCE</scope>
    <source>
        <strain evidence="1">CtlMy11</strain>
    </source>
</reference>
<accession>A0A8S5TCD6</accession>
<proteinExistence type="predicted"/>
<sequence>MNIDKNLSKQPVKNRTLSLMLTDSLELQKIIL</sequence>
<name>A0A8S5TCD6_9CAUD</name>
<organism evidence="1">
    <name type="scientific">Podoviridae sp. ctlMy11</name>
    <dbReference type="NCBI Taxonomy" id="2827746"/>
    <lineage>
        <taxon>Viruses</taxon>
        <taxon>Duplodnaviria</taxon>
        <taxon>Heunggongvirae</taxon>
        <taxon>Uroviricota</taxon>
        <taxon>Caudoviricetes</taxon>
    </lineage>
</organism>
<evidence type="ECO:0000313" key="1">
    <source>
        <dbReference type="EMBL" id="DAF60965.1"/>
    </source>
</evidence>
<dbReference type="EMBL" id="BK032800">
    <property type="protein sequence ID" value="DAF60965.1"/>
    <property type="molecule type" value="Genomic_DNA"/>
</dbReference>
<protein>
    <submittedName>
        <fullName evidence="1">Uncharacterized protein</fullName>
    </submittedName>
</protein>